<dbReference type="Pfam" id="PF13561">
    <property type="entry name" value="adh_short_C2"/>
    <property type="match status" value="1"/>
</dbReference>
<evidence type="ECO:0000256" key="1">
    <source>
        <dbReference type="ARBA" id="ARBA00006484"/>
    </source>
</evidence>
<dbReference type="InterPro" id="IPR020904">
    <property type="entry name" value="Sc_DH/Rdtase_CS"/>
</dbReference>
<keyword evidence="5" id="KW-1185">Reference proteome</keyword>
<organism evidence="4 5">
    <name type="scientific">Sulfobacillus harzensis</name>
    <dbReference type="NCBI Taxonomy" id="2729629"/>
    <lineage>
        <taxon>Bacteria</taxon>
        <taxon>Bacillati</taxon>
        <taxon>Bacillota</taxon>
        <taxon>Clostridia</taxon>
        <taxon>Eubacteriales</taxon>
        <taxon>Clostridiales Family XVII. Incertae Sedis</taxon>
        <taxon>Sulfobacillus</taxon>
    </lineage>
</organism>
<reference evidence="4 5" key="1">
    <citation type="submission" date="2020-04" db="EMBL/GenBank/DDBJ databases">
        <authorList>
            <person name="Zhang R."/>
            <person name="Schippers A."/>
        </authorList>
    </citation>
    <scope>NUCLEOTIDE SEQUENCE [LARGE SCALE GENOMIC DNA]</scope>
    <source>
        <strain evidence="4 5">DSM 109850</strain>
    </source>
</reference>
<sequence>MEFDGQVAVVTGGASGIGRATAERLAELGAAVVVADIEMRGAESVARSIQESGGKAIAIGLDVRRKEDNVSLVERTVSHYGKLDIAFANAGIPQAATPLEAVDGNDIERLLDINIRGVVYLAQAAAPVFKSQKAGVFVATASTAGVRPRPGIQVYSATKGAVIAFVRALALEWAPYGVRACAVSPVATDTPMLPKFQAAAGSTTDNPDDILEAFRKTVPLGRLAQPGDIAEAVCFLASDRARMLTGTILDVDGGRNL</sequence>
<dbReference type="PROSITE" id="PS00061">
    <property type="entry name" value="ADH_SHORT"/>
    <property type="match status" value="1"/>
</dbReference>
<feature type="domain" description="Ketoreductase" evidence="3">
    <location>
        <begin position="6"/>
        <end position="213"/>
    </location>
</feature>
<evidence type="ECO:0000313" key="4">
    <source>
        <dbReference type="EMBL" id="NMP23648.1"/>
    </source>
</evidence>
<dbReference type="PANTHER" id="PTHR43639">
    <property type="entry name" value="OXIDOREDUCTASE, SHORT-CHAIN DEHYDROGENASE/REDUCTASE FAMILY (AFU_ORTHOLOGUE AFUA_5G02870)"/>
    <property type="match status" value="1"/>
</dbReference>
<dbReference type="RefSeq" id="WP_169101118.1">
    <property type="nucleotide sequence ID" value="NZ_JABBVZ010000060.1"/>
</dbReference>
<dbReference type="Proteomes" id="UP000533476">
    <property type="component" value="Unassembled WGS sequence"/>
</dbReference>
<dbReference type="Gene3D" id="3.40.50.720">
    <property type="entry name" value="NAD(P)-binding Rossmann-like Domain"/>
    <property type="match status" value="1"/>
</dbReference>
<dbReference type="InterPro" id="IPR002347">
    <property type="entry name" value="SDR_fam"/>
</dbReference>
<dbReference type="InterPro" id="IPR036291">
    <property type="entry name" value="NAD(P)-bd_dom_sf"/>
</dbReference>
<dbReference type="SMART" id="SM00822">
    <property type="entry name" value="PKS_KR"/>
    <property type="match status" value="1"/>
</dbReference>
<dbReference type="PRINTS" id="PR00081">
    <property type="entry name" value="GDHRDH"/>
</dbReference>
<accession>A0A7Y0L5F0</accession>
<proteinExistence type="inferred from homology"/>
<dbReference type="SUPFAM" id="SSF51735">
    <property type="entry name" value="NAD(P)-binding Rossmann-fold domains"/>
    <property type="match status" value="1"/>
</dbReference>
<protein>
    <submittedName>
        <fullName evidence="4">SDR family oxidoreductase</fullName>
    </submittedName>
</protein>
<evidence type="ECO:0000259" key="3">
    <source>
        <dbReference type="SMART" id="SM00822"/>
    </source>
</evidence>
<comment type="caution">
    <text evidence="4">The sequence shown here is derived from an EMBL/GenBank/DDBJ whole genome shotgun (WGS) entry which is preliminary data.</text>
</comment>
<gene>
    <name evidence="4" type="ORF">HIJ39_14995</name>
</gene>
<dbReference type="PANTHER" id="PTHR43639:SF1">
    <property type="entry name" value="SHORT-CHAIN DEHYDROGENASE_REDUCTASE FAMILY PROTEIN"/>
    <property type="match status" value="1"/>
</dbReference>
<evidence type="ECO:0000313" key="5">
    <source>
        <dbReference type="Proteomes" id="UP000533476"/>
    </source>
</evidence>
<dbReference type="GO" id="GO:0008206">
    <property type="term" value="P:bile acid metabolic process"/>
    <property type="evidence" value="ECO:0007669"/>
    <property type="project" value="UniProtKB-ARBA"/>
</dbReference>
<dbReference type="InterPro" id="IPR057326">
    <property type="entry name" value="KR_dom"/>
</dbReference>
<keyword evidence="2" id="KW-0560">Oxidoreductase</keyword>
<dbReference type="AlphaFoldDB" id="A0A7Y0L5F0"/>
<dbReference type="FunFam" id="3.40.50.720:FF:000084">
    <property type="entry name" value="Short-chain dehydrogenase reductase"/>
    <property type="match status" value="1"/>
</dbReference>
<evidence type="ECO:0000256" key="2">
    <source>
        <dbReference type="ARBA" id="ARBA00023002"/>
    </source>
</evidence>
<dbReference type="EMBL" id="JABBVZ010000060">
    <property type="protein sequence ID" value="NMP23648.1"/>
    <property type="molecule type" value="Genomic_DNA"/>
</dbReference>
<name>A0A7Y0L5F0_9FIRM</name>
<comment type="similarity">
    <text evidence="1">Belongs to the short-chain dehydrogenases/reductases (SDR) family.</text>
</comment>
<dbReference type="NCBIfam" id="NF005559">
    <property type="entry name" value="PRK07231.1"/>
    <property type="match status" value="1"/>
</dbReference>
<dbReference type="PRINTS" id="PR00080">
    <property type="entry name" value="SDRFAMILY"/>
</dbReference>
<dbReference type="GO" id="GO:0016491">
    <property type="term" value="F:oxidoreductase activity"/>
    <property type="evidence" value="ECO:0007669"/>
    <property type="project" value="UniProtKB-KW"/>
</dbReference>